<evidence type="ECO:0000256" key="3">
    <source>
        <dbReference type="ARBA" id="ARBA00023004"/>
    </source>
</evidence>
<accession>A0ABP1Q5T1</accession>
<proteinExistence type="predicted"/>
<reference evidence="4 5" key="1">
    <citation type="submission" date="2024-08" db="EMBL/GenBank/DDBJ databases">
        <authorList>
            <person name="Cucini C."/>
            <person name="Frati F."/>
        </authorList>
    </citation>
    <scope>NUCLEOTIDE SEQUENCE [LARGE SCALE GENOMIC DNA]</scope>
</reference>
<evidence type="ECO:0000313" key="4">
    <source>
        <dbReference type="EMBL" id="CAL8090460.1"/>
    </source>
</evidence>
<dbReference type="InterPro" id="IPR045054">
    <property type="entry name" value="P4HA-like"/>
</dbReference>
<dbReference type="EMBL" id="CAXLJM020000024">
    <property type="protein sequence ID" value="CAL8090460.1"/>
    <property type="molecule type" value="Genomic_DNA"/>
</dbReference>
<dbReference type="Gene3D" id="2.60.120.620">
    <property type="entry name" value="q2cbj1_9rhob like domain"/>
    <property type="match status" value="1"/>
</dbReference>
<sequence>MEWALDLTEKGEEYGRIYNYKWPNEDDLHMSHISILHMQEIYGFSPWQFHKGLTIQSSFGGVLKALHCANIAQAALSLGYYYMAIEWLEFTHELLSEDETDDSISIEKVEKLLDEAVKTHNDLFTEVENFTYEMISNTYTEPTYVGHPANERLTGRQKLYSLKSRKYGNGSDWEMNNIALCSGKEFQPIEIRSKMKCYLERKRHPYFILNPVKVEQLSEHPYIVQMYDVLGNKTIEEHYNVRRGFMKLSEVTGSDDLKARLKHRTSASGSLPDCELSDRINKKSEMLTGLLLDDTTLEGLQVAEYTYGRFYSPHVDPDILSFKLHEPDVGGFTPFTEVGIATPPILGSAVFWYDMKTKANQFSNSLSSLLTYV</sequence>
<keyword evidence="1" id="KW-0479">Metal-binding</keyword>
<dbReference type="PANTHER" id="PTHR10869">
    <property type="entry name" value="PROLYL 4-HYDROXYLASE ALPHA SUBUNIT"/>
    <property type="match status" value="1"/>
</dbReference>
<organism evidence="4 5">
    <name type="scientific">Orchesella dallaii</name>
    <dbReference type="NCBI Taxonomy" id="48710"/>
    <lineage>
        <taxon>Eukaryota</taxon>
        <taxon>Metazoa</taxon>
        <taxon>Ecdysozoa</taxon>
        <taxon>Arthropoda</taxon>
        <taxon>Hexapoda</taxon>
        <taxon>Collembola</taxon>
        <taxon>Entomobryomorpha</taxon>
        <taxon>Entomobryoidea</taxon>
        <taxon>Orchesellidae</taxon>
        <taxon>Orchesellinae</taxon>
        <taxon>Orchesella</taxon>
    </lineage>
</organism>
<evidence type="ECO:0000313" key="5">
    <source>
        <dbReference type="Proteomes" id="UP001642540"/>
    </source>
</evidence>
<gene>
    <name evidence="4" type="ORF">ODALV1_LOCUS7650</name>
</gene>
<dbReference type="InterPro" id="IPR011990">
    <property type="entry name" value="TPR-like_helical_dom_sf"/>
</dbReference>
<evidence type="ECO:0000256" key="2">
    <source>
        <dbReference type="ARBA" id="ARBA00022896"/>
    </source>
</evidence>
<name>A0ABP1Q5T1_9HEXA</name>
<evidence type="ECO:0008006" key="6">
    <source>
        <dbReference type="Google" id="ProtNLM"/>
    </source>
</evidence>
<evidence type="ECO:0000256" key="1">
    <source>
        <dbReference type="ARBA" id="ARBA00022723"/>
    </source>
</evidence>
<keyword evidence="3" id="KW-0408">Iron</keyword>
<keyword evidence="5" id="KW-1185">Reference proteome</keyword>
<dbReference type="Gene3D" id="1.25.40.10">
    <property type="entry name" value="Tetratricopeptide repeat domain"/>
    <property type="match status" value="1"/>
</dbReference>
<dbReference type="PANTHER" id="PTHR10869:SF244">
    <property type="entry name" value="PROLYL 4-HYDROXYLASE SUBUNIT ALPHA-2"/>
    <property type="match status" value="1"/>
</dbReference>
<dbReference type="Proteomes" id="UP001642540">
    <property type="component" value="Unassembled WGS sequence"/>
</dbReference>
<keyword evidence="2" id="KW-0847">Vitamin C</keyword>
<protein>
    <recommendedName>
        <fullName evidence="6">Prolyl 4-hydroxylase subunit alpha-2</fullName>
    </recommendedName>
</protein>
<comment type="caution">
    <text evidence="4">The sequence shown here is derived from an EMBL/GenBank/DDBJ whole genome shotgun (WGS) entry which is preliminary data.</text>
</comment>